<dbReference type="InterPro" id="IPR016169">
    <property type="entry name" value="FAD-bd_PCMH_sub2"/>
</dbReference>
<dbReference type="InterPro" id="IPR036318">
    <property type="entry name" value="FAD-bd_PCMH-like_sf"/>
</dbReference>
<dbReference type="InterPro" id="IPR016166">
    <property type="entry name" value="FAD-bd_PCMH"/>
</dbReference>
<feature type="compositionally biased region" description="Polar residues" evidence="5">
    <location>
        <begin position="1"/>
        <end position="10"/>
    </location>
</feature>
<dbReference type="PROSITE" id="PS00862">
    <property type="entry name" value="OX2_COVAL_FAD"/>
    <property type="match status" value="1"/>
</dbReference>
<dbReference type="InterPro" id="IPR010031">
    <property type="entry name" value="FAD_lactone_oxidase-like"/>
</dbReference>
<evidence type="ECO:0000256" key="3">
    <source>
        <dbReference type="ARBA" id="ARBA00022644"/>
    </source>
</evidence>
<comment type="pathway">
    <text evidence="1">Cofactor biosynthesis; L-ascorbate biosynthesis.</text>
</comment>
<dbReference type="InterPro" id="IPR006093">
    <property type="entry name" value="Oxy_OxRdtase_FAD_BS"/>
</dbReference>
<dbReference type="PANTHER" id="PTHR43762:SF1">
    <property type="entry name" value="D-ARABINONO-1,4-LACTONE OXIDASE"/>
    <property type="match status" value="1"/>
</dbReference>
<proteinExistence type="inferred from homology"/>
<evidence type="ECO:0000256" key="4">
    <source>
        <dbReference type="ARBA" id="ARBA00023002"/>
    </source>
</evidence>
<dbReference type="Gene3D" id="3.30.43.10">
    <property type="entry name" value="Uridine Diphospho-n-acetylenolpyruvylglucosamine Reductase, domain 2"/>
    <property type="match status" value="1"/>
</dbReference>
<dbReference type="PANTHER" id="PTHR43762">
    <property type="entry name" value="L-GULONOLACTONE OXIDASE"/>
    <property type="match status" value="1"/>
</dbReference>
<name>A0ABW1QXV9_9ACTN</name>
<comment type="caution">
    <text evidence="7">The sequence shown here is derived from an EMBL/GenBank/DDBJ whole genome shotgun (WGS) entry which is preliminary data.</text>
</comment>
<evidence type="ECO:0000259" key="6">
    <source>
        <dbReference type="PROSITE" id="PS51387"/>
    </source>
</evidence>
<keyword evidence="4" id="KW-0560">Oxidoreductase</keyword>
<dbReference type="PROSITE" id="PS51387">
    <property type="entry name" value="FAD_PCMH"/>
    <property type="match status" value="1"/>
</dbReference>
<dbReference type="EMBL" id="JBHSQI010000003">
    <property type="protein sequence ID" value="MFC6153198.1"/>
    <property type="molecule type" value="Genomic_DNA"/>
</dbReference>
<dbReference type="InterPro" id="IPR016167">
    <property type="entry name" value="FAD-bd_PCMH_sub1"/>
</dbReference>
<dbReference type="NCBIfam" id="TIGR01679">
    <property type="entry name" value="bact_FAD_ox"/>
    <property type="match status" value="1"/>
</dbReference>
<feature type="region of interest" description="Disordered" evidence="5">
    <location>
        <begin position="1"/>
        <end position="34"/>
    </location>
</feature>
<protein>
    <submittedName>
        <fullName evidence="7">D-arabinono-1,4-lactone oxidase</fullName>
    </submittedName>
</protein>
<dbReference type="InterPro" id="IPR007173">
    <property type="entry name" value="ALO_C"/>
</dbReference>
<evidence type="ECO:0000256" key="5">
    <source>
        <dbReference type="SAM" id="MobiDB-lite"/>
    </source>
</evidence>
<evidence type="ECO:0000256" key="2">
    <source>
        <dbReference type="ARBA" id="ARBA00005466"/>
    </source>
</evidence>
<dbReference type="Gene3D" id="3.30.465.10">
    <property type="match status" value="1"/>
</dbReference>
<organism evidence="7 8">
    <name type="scientific">Nocardioides yefusunii</name>
    <dbReference type="NCBI Taxonomy" id="2500546"/>
    <lineage>
        <taxon>Bacteria</taxon>
        <taxon>Bacillati</taxon>
        <taxon>Actinomycetota</taxon>
        <taxon>Actinomycetes</taxon>
        <taxon>Propionibacteriales</taxon>
        <taxon>Nocardioidaceae</taxon>
        <taxon>Nocardioides</taxon>
    </lineage>
</organism>
<dbReference type="SUPFAM" id="SSF56176">
    <property type="entry name" value="FAD-binding/transporter-associated domain-like"/>
    <property type="match status" value="1"/>
</dbReference>
<dbReference type="InterPro" id="IPR016171">
    <property type="entry name" value="Vanillyl_alc_oxidase_C-sub2"/>
</dbReference>
<reference evidence="8" key="1">
    <citation type="journal article" date="2019" name="Int. J. Syst. Evol. Microbiol.">
        <title>The Global Catalogue of Microorganisms (GCM) 10K type strain sequencing project: providing services to taxonomists for standard genome sequencing and annotation.</title>
        <authorList>
            <consortium name="The Broad Institute Genomics Platform"/>
            <consortium name="The Broad Institute Genome Sequencing Center for Infectious Disease"/>
            <person name="Wu L."/>
            <person name="Ma J."/>
        </authorList>
    </citation>
    <scope>NUCLEOTIDE SEQUENCE [LARGE SCALE GENOMIC DNA]</scope>
    <source>
        <strain evidence="8">DFY28</strain>
    </source>
</reference>
<keyword evidence="3" id="KW-0060">Ascorbate biosynthesis</keyword>
<comment type="similarity">
    <text evidence="2">Belongs to the oxygen-dependent FAD-linked oxidoreductase family.</text>
</comment>
<dbReference type="PIRSF" id="PIRSF000136">
    <property type="entry name" value="LGO_GLO"/>
    <property type="match status" value="1"/>
</dbReference>
<evidence type="ECO:0000313" key="7">
    <source>
        <dbReference type="EMBL" id="MFC6153198.1"/>
    </source>
</evidence>
<keyword evidence="8" id="KW-1185">Reference proteome</keyword>
<dbReference type="Proteomes" id="UP001596098">
    <property type="component" value="Unassembled WGS sequence"/>
</dbReference>
<feature type="domain" description="FAD-binding PCMH-type" evidence="6">
    <location>
        <begin position="23"/>
        <end position="194"/>
    </location>
</feature>
<sequence length="445" mass="48975">MTDVRTTSEAASHGPVWRNWSGLESTTPVRSEAPASSADVVRAVERARSERTTVKMIGSGHSFTSISAPEHTMLTPERLVGEVRVDHATMTATAPAGVQLKHLNVALEQAGVSLHNMGDIAEQTLAGAVSTGTHGSGGVVAGLAPQLAGFEMVSGTGEVLRASETENPDVFRLGRVGLGALGVLTEVTFKVEPTFLLRAEERPIGWDELLATFDELDEAHHHVDVHWFPHTDRALLKANTRLTDEDPEPLSPFRAWLDDDFLSNTAFGVLNAVASRVPSLVPGINAAASRVLSARTYSDVAHKVFVSPRTVRFREMEYALPREVGLEALREARRVMDAHDWRISFPVEIRTAPADDVALSTGYGRDSMHLAFHVHHDVDHTAYFAAVENVMRGYGGRPHWGKLHRLRVDDVKDDYPLLDEFLSLRDRLDPDRVFTNPYLRRVLGE</sequence>
<dbReference type="InterPro" id="IPR006094">
    <property type="entry name" value="Oxid_FAD_bind_N"/>
</dbReference>
<dbReference type="RefSeq" id="WP_128221059.1">
    <property type="nucleotide sequence ID" value="NZ_CP034929.1"/>
</dbReference>
<evidence type="ECO:0000256" key="1">
    <source>
        <dbReference type="ARBA" id="ARBA00005147"/>
    </source>
</evidence>
<dbReference type="Pfam" id="PF04030">
    <property type="entry name" value="ALO"/>
    <property type="match status" value="1"/>
</dbReference>
<dbReference type="Gene3D" id="1.10.45.10">
    <property type="entry name" value="Vanillyl-alcohol Oxidase, Chain A, domain 4"/>
    <property type="match status" value="1"/>
</dbReference>
<dbReference type="Gene3D" id="3.30.70.2520">
    <property type="match status" value="1"/>
</dbReference>
<evidence type="ECO:0000313" key="8">
    <source>
        <dbReference type="Proteomes" id="UP001596098"/>
    </source>
</evidence>
<dbReference type="Pfam" id="PF01565">
    <property type="entry name" value="FAD_binding_4"/>
    <property type="match status" value="1"/>
</dbReference>
<accession>A0ABW1QXV9</accession>
<gene>
    <name evidence="7" type="ORF">ACFPWU_05905</name>
</gene>